<organism evidence="1 2">
    <name type="scientific">Candidatus Limivivens merdigallinarum</name>
    <dbReference type="NCBI Taxonomy" id="2840859"/>
    <lineage>
        <taxon>Bacteria</taxon>
        <taxon>Bacillati</taxon>
        <taxon>Bacillota</taxon>
        <taxon>Clostridia</taxon>
        <taxon>Lachnospirales</taxon>
        <taxon>Lachnospiraceae</taxon>
        <taxon>Lachnospiraceae incertae sedis</taxon>
        <taxon>Candidatus Limivivens</taxon>
    </lineage>
</organism>
<protein>
    <submittedName>
        <fullName evidence="1">Uncharacterized protein</fullName>
    </submittedName>
</protein>
<dbReference type="AlphaFoldDB" id="A0A9D0ZSV9"/>
<evidence type="ECO:0000313" key="2">
    <source>
        <dbReference type="Proteomes" id="UP000886886"/>
    </source>
</evidence>
<comment type="caution">
    <text evidence="1">The sequence shown here is derived from an EMBL/GenBank/DDBJ whole genome shotgun (WGS) entry which is preliminary data.</text>
</comment>
<reference evidence="1" key="1">
    <citation type="submission" date="2020-10" db="EMBL/GenBank/DDBJ databases">
        <authorList>
            <person name="Gilroy R."/>
        </authorList>
    </citation>
    <scope>NUCLEOTIDE SEQUENCE</scope>
    <source>
        <strain evidence="1">ChiSjej3B21-11622</strain>
    </source>
</reference>
<accession>A0A9D0ZSV9</accession>
<dbReference type="Proteomes" id="UP000886886">
    <property type="component" value="Unassembled WGS sequence"/>
</dbReference>
<evidence type="ECO:0000313" key="1">
    <source>
        <dbReference type="EMBL" id="HIQ95037.1"/>
    </source>
</evidence>
<proteinExistence type="predicted"/>
<name>A0A9D0ZSV9_9FIRM</name>
<gene>
    <name evidence="1" type="ORF">IAB26_00595</name>
</gene>
<sequence>MAFLDENGLSHLWLKITNKITDMLPGVFKGATSSAAGETGTVPAPSAGAATRFLCSNGTWAEPPGKEYEPFSGASASSNGAAGLVPAPSSGENNMLLFGDGDWKSLQIGYEHDSSGKMILTLLKDTTEIYRVPFPDATQSAGGFFSRTDKAKLDGFSAASEYAKKSDISSVYKYKGSVANAAALPTSGQAVGDTYDIKAASSYGPAGTNVAWNGSAWDALGGALDLEAITNADIDEICV</sequence>
<reference evidence="1" key="2">
    <citation type="journal article" date="2021" name="PeerJ">
        <title>Extensive microbial diversity within the chicken gut microbiome revealed by metagenomics and culture.</title>
        <authorList>
            <person name="Gilroy R."/>
            <person name="Ravi A."/>
            <person name="Getino M."/>
            <person name="Pursley I."/>
            <person name="Horton D.L."/>
            <person name="Alikhan N.F."/>
            <person name="Baker D."/>
            <person name="Gharbi K."/>
            <person name="Hall N."/>
            <person name="Watson M."/>
            <person name="Adriaenssens E.M."/>
            <person name="Foster-Nyarko E."/>
            <person name="Jarju S."/>
            <person name="Secka A."/>
            <person name="Antonio M."/>
            <person name="Oren A."/>
            <person name="Chaudhuri R.R."/>
            <person name="La Ragione R."/>
            <person name="Hildebrand F."/>
            <person name="Pallen M.J."/>
        </authorList>
    </citation>
    <scope>NUCLEOTIDE SEQUENCE</scope>
    <source>
        <strain evidence="1">ChiSjej3B21-11622</strain>
    </source>
</reference>
<dbReference type="EMBL" id="DVFT01000009">
    <property type="protein sequence ID" value="HIQ95037.1"/>
    <property type="molecule type" value="Genomic_DNA"/>
</dbReference>